<reference evidence="1 2" key="1">
    <citation type="journal article" date="2023" name="G3 (Bethesda)">
        <title>A chromosome-length genome assembly and annotation of blackberry (Rubus argutus, cv. 'Hillquist').</title>
        <authorList>
            <person name="Bruna T."/>
            <person name="Aryal R."/>
            <person name="Dudchenko O."/>
            <person name="Sargent D.J."/>
            <person name="Mead D."/>
            <person name="Buti M."/>
            <person name="Cavallini A."/>
            <person name="Hytonen T."/>
            <person name="Andres J."/>
            <person name="Pham M."/>
            <person name="Weisz D."/>
            <person name="Mascagni F."/>
            <person name="Usai G."/>
            <person name="Natali L."/>
            <person name="Bassil N."/>
            <person name="Fernandez G.E."/>
            <person name="Lomsadze A."/>
            <person name="Armour M."/>
            <person name="Olukolu B."/>
            <person name="Poorten T."/>
            <person name="Britton C."/>
            <person name="Davik J."/>
            <person name="Ashrafi H."/>
            <person name="Aiden E.L."/>
            <person name="Borodovsky M."/>
            <person name="Worthington M."/>
        </authorList>
    </citation>
    <scope>NUCLEOTIDE SEQUENCE [LARGE SCALE GENOMIC DNA]</scope>
    <source>
        <strain evidence="1">PI 553951</strain>
    </source>
</reference>
<name>A0AAW1WVN5_RUBAR</name>
<dbReference type="Proteomes" id="UP001457282">
    <property type="component" value="Unassembled WGS sequence"/>
</dbReference>
<accession>A0AAW1WVN5</accession>
<gene>
    <name evidence="1" type="ORF">M0R45_025998</name>
</gene>
<proteinExistence type="predicted"/>
<sequence>MAVQIYYEVQQPDPLLGSPQKRQPKAAQCQDRLHNLRSPYSLIPCDPVGFLYSRSQESLTHQLSRASTSGWHESRLLTMSTFRVRCPPPNCRYKKFKELTG</sequence>
<evidence type="ECO:0000313" key="1">
    <source>
        <dbReference type="EMBL" id="KAK9928880.1"/>
    </source>
</evidence>
<protein>
    <submittedName>
        <fullName evidence="1">Uncharacterized protein</fullName>
    </submittedName>
</protein>
<dbReference type="AlphaFoldDB" id="A0AAW1WVN5"/>
<dbReference type="EMBL" id="JBEDUW010000005">
    <property type="protein sequence ID" value="KAK9928880.1"/>
    <property type="molecule type" value="Genomic_DNA"/>
</dbReference>
<organism evidence="1 2">
    <name type="scientific">Rubus argutus</name>
    <name type="common">Southern blackberry</name>
    <dbReference type="NCBI Taxonomy" id="59490"/>
    <lineage>
        <taxon>Eukaryota</taxon>
        <taxon>Viridiplantae</taxon>
        <taxon>Streptophyta</taxon>
        <taxon>Embryophyta</taxon>
        <taxon>Tracheophyta</taxon>
        <taxon>Spermatophyta</taxon>
        <taxon>Magnoliopsida</taxon>
        <taxon>eudicotyledons</taxon>
        <taxon>Gunneridae</taxon>
        <taxon>Pentapetalae</taxon>
        <taxon>rosids</taxon>
        <taxon>fabids</taxon>
        <taxon>Rosales</taxon>
        <taxon>Rosaceae</taxon>
        <taxon>Rosoideae</taxon>
        <taxon>Rosoideae incertae sedis</taxon>
        <taxon>Rubus</taxon>
    </lineage>
</organism>
<comment type="caution">
    <text evidence="1">The sequence shown here is derived from an EMBL/GenBank/DDBJ whole genome shotgun (WGS) entry which is preliminary data.</text>
</comment>
<keyword evidence="2" id="KW-1185">Reference proteome</keyword>
<evidence type="ECO:0000313" key="2">
    <source>
        <dbReference type="Proteomes" id="UP001457282"/>
    </source>
</evidence>